<organism evidence="3 4">
    <name type="scientific">Holothuria leucospilota</name>
    <name type="common">Black long sea cucumber</name>
    <name type="synonym">Mertensiothuria leucospilota</name>
    <dbReference type="NCBI Taxonomy" id="206669"/>
    <lineage>
        <taxon>Eukaryota</taxon>
        <taxon>Metazoa</taxon>
        <taxon>Echinodermata</taxon>
        <taxon>Eleutherozoa</taxon>
        <taxon>Echinozoa</taxon>
        <taxon>Holothuroidea</taxon>
        <taxon>Aspidochirotacea</taxon>
        <taxon>Aspidochirotida</taxon>
        <taxon>Holothuriidae</taxon>
        <taxon>Holothuria</taxon>
    </lineage>
</organism>
<dbReference type="Pfam" id="PF14291">
    <property type="entry name" value="DUF4371"/>
    <property type="match status" value="1"/>
</dbReference>
<evidence type="ECO:0000259" key="1">
    <source>
        <dbReference type="Pfam" id="PF14291"/>
    </source>
</evidence>
<dbReference type="InterPro" id="IPR012337">
    <property type="entry name" value="RNaseH-like_sf"/>
</dbReference>
<keyword evidence="4" id="KW-1185">Reference proteome</keyword>
<gene>
    <name evidence="3" type="ORF">HOLleu_37479</name>
</gene>
<dbReference type="Pfam" id="PF25431">
    <property type="entry name" value="zf-C17orf113"/>
    <property type="match status" value="1"/>
</dbReference>
<accession>A0A9Q1BES8</accession>
<proteinExistence type="predicted"/>
<feature type="domain" description="DUF4371" evidence="1">
    <location>
        <begin position="110"/>
        <end position="225"/>
    </location>
</feature>
<dbReference type="PANTHER" id="PTHR46880:SF5">
    <property type="entry name" value="DUF4371 DOMAIN-CONTAINING PROTEIN"/>
    <property type="match status" value="1"/>
</dbReference>
<dbReference type="OrthoDB" id="10000786at2759"/>
<evidence type="ECO:0008006" key="5">
    <source>
        <dbReference type="Google" id="ProtNLM"/>
    </source>
</evidence>
<sequence>MHCKLCKRTAKGQGGVWGSVGTDNFRMKTITAHLRSEDHQLAVAASSKCQPVISAAAQEAQRKRRNAVAVAMKAVMWLANEEIANVKFKSLMDFLRSLNVESANHLTVSGNVQYTSSQIHEDLLKAVCKVIRDQLKNELHQSPFIAIGLDESSDRSQENHLAAVVRYVSLDGSLTTTFLTLHHIRDGTSQTIFSTLQQILEEFEIPVSKVIGLGTDGAAAMASTLHGVSGLMMEKNPHTICVHCVCHRLNLAVSQACQNLPDMQVLQRIMSSVYGHVQRSPKALQKFKDIAAILEQDVCRFQRLFDIRWLSFGDALRALIKNYEPLMIVLDDDAAEGDPTAIGLLQQLSTYKFVALLHLAADVFGITNQLSKIMQHNEVNFSVLSTALKDSVSNIEEMRGSNGPFTASFLEEVRTTGSFKGRKLNTAQKRVPTGPSGHEAFELSKAQLLTGLLLNLESRFPKVELLEALKIFDPRSYPSEHSEVLSWGNEELQTLIDHFGVEKKNKAGKEFPPVVDGFHLMKTWKLMCAALCILVGNAEAERVFSCQNRVKTKLRQCLKIDMLRDLMLISYGKPSVSEFDFASALNYFFQQPRRI</sequence>
<dbReference type="InterPro" id="IPR025398">
    <property type="entry name" value="DUF4371"/>
</dbReference>
<name>A0A9Q1BES8_HOLLE</name>
<protein>
    <recommendedName>
        <fullName evidence="5">DUF4371 domain-containing protein</fullName>
    </recommendedName>
</protein>
<dbReference type="Proteomes" id="UP001152320">
    <property type="component" value="Chromosome 20"/>
</dbReference>
<dbReference type="SUPFAM" id="SSF53098">
    <property type="entry name" value="Ribonuclease H-like"/>
    <property type="match status" value="1"/>
</dbReference>
<comment type="caution">
    <text evidence="3">The sequence shown here is derived from an EMBL/GenBank/DDBJ whole genome shotgun (WGS) entry which is preliminary data.</text>
</comment>
<evidence type="ECO:0000313" key="4">
    <source>
        <dbReference type="Proteomes" id="UP001152320"/>
    </source>
</evidence>
<reference evidence="3" key="1">
    <citation type="submission" date="2021-10" db="EMBL/GenBank/DDBJ databases">
        <title>Tropical sea cucumber genome reveals ecological adaptation and Cuvierian tubules defense mechanism.</title>
        <authorList>
            <person name="Chen T."/>
        </authorList>
    </citation>
    <scope>NUCLEOTIDE SEQUENCE</scope>
    <source>
        <strain evidence="3">Nanhai2018</strain>
        <tissue evidence="3">Muscle</tissue>
    </source>
</reference>
<dbReference type="EMBL" id="JAIZAY010000020">
    <property type="protein sequence ID" value="KAJ8022549.1"/>
    <property type="molecule type" value="Genomic_DNA"/>
</dbReference>
<dbReference type="AlphaFoldDB" id="A0A9Q1BES8"/>
<evidence type="ECO:0000259" key="2">
    <source>
        <dbReference type="Pfam" id="PF25431"/>
    </source>
</evidence>
<dbReference type="PANTHER" id="PTHR46880">
    <property type="entry name" value="RAS-ASSOCIATING DOMAIN-CONTAINING PROTEIN"/>
    <property type="match status" value="1"/>
</dbReference>
<feature type="domain" description="C17orf113 probable zinc finger" evidence="2">
    <location>
        <begin position="1"/>
        <end position="47"/>
    </location>
</feature>
<dbReference type="InterPro" id="IPR057456">
    <property type="entry name" value="Znf_C17orf113"/>
</dbReference>
<evidence type="ECO:0000313" key="3">
    <source>
        <dbReference type="EMBL" id="KAJ8022549.1"/>
    </source>
</evidence>